<dbReference type="InterPro" id="IPR036128">
    <property type="entry name" value="Plus3-like_sf"/>
</dbReference>
<feature type="domain" description="Plus3" evidence="2">
    <location>
        <begin position="312"/>
        <end position="418"/>
    </location>
</feature>
<dbReference type="PANTHER" id="PTHR46695:SF5">
    <property type="entry name" value="RNA POLYMERASE-ASSOCIATED PROTEIN RTF1 HOMOLOG"/>
    <property type="match status" value="1"/>
</dbReference>
<dbReference type="EMBL" id="ASHM01001697">
    <property type="protein sequence ID" value="PNY07124.1"/>
    <property type="molecule type" value="Genomic_DNA"/>
</dbReference>
<dbReference type="AlphaFoldDB" id="A0A2K3NVR0"/>
<dbReference type="Gene3D" id="3.90.70.200">
    <property type="entry name" value="Plus-3 domain"/>
    <property type="match status" value="1"/>
</dbReference>
<proteinExistence type="predicted"/>
<comment type="caution">
    <text evidence="4">The sequence shown here is derived from an EMBL/GenBank/DDBJ whole genome shotgun (WGS) entry which is preliminary data.</text>
</comment>
<evidence type="ECO:0000313" key="4">
    <source>
        <dbReference type="EMBL" id="PNY07124.1"/>
    </source>
</evidence>
<dbReference type="SMART" id="SM00719">
    <property type="entry name" value="Plus3"/>
    <property type="match status" value="1"/>
</dbReference>
<dbReference type="PROSITE" id="PS51360">
    <property type="entry name" value="PLUS3"/>
    <property type="match status" value="1"/>
</dbReference>
<dbReference type="Pfam" id="PF02201">
    <property type="entry name" value="SWIB"/>
    <property type="match status" value="1"/>
</dbReference>
<feature type="region of interest" description="Disordered" evidence="1">
    <location>
        <begin position="96"/>
        <end position="173"/>
    </location>
</feature>
<evidence type="ECO:0000259" key="2">
    <source>
        <dbReference type="PROSITE" id="PS51360"/>
    </source>
</evidence>
<dbReference type="Pfam" id="PF03126">
    <property type="entry name" value="Plus-3"/>
    <property type="match status" value="1"/>
</dbReference>
<dbReference type="SUPFAM" id="SSF47592">
    <property type="entry name" value="SWIB/MDM2 domain"/>
    <property type="match status" value="1"/>
</dbReference>
<feature type="domain" description="DM2" evidence="3">
    <location>
        <begin position="170"/>
        <end position="253"/>
    </location>
</feature>
<evidence type="ECO:0000256" key="1">
    <source>
        <dbReference type="SAM" id="MobiDB-lite"/>
    </source>
</evidence>
<dbReference type="Proteomes" id="UP000236291">
    <property type="component" value="Unassembled WGS sequence"/>
</dbReference>
<name>A0A2K3NVR0_TRIPR</name>
<feature type="compositionally biased region" description="Basic residues" evidence="1">
    <location>
        <begin position="138"/>
        <end position="157"/>
    </location>
</feature>
<dbReference type="PROSITE" id="PS51925">
    <property type="entry name" value="SWIB_MDM2"/>
    <property type="match status" value="1"/>
</dbReference>
<reference evidence="4 5" key="2">
    <citation type="journal article" date="2017" name="Front. Plant Sci.">
        <title>Gene Classification and Mining of Molecular Markers Useful in Red Clover (Trifolium pratense) Breeding.</title>
        <authorList>
            <person name="Istvanek J."/>
            <person name="Dluhosova J."/>
            <person name="Dluhos P."/>
            <person name="Patkova L."/>
            <person name="Nedelnik J."/>
            <person name="Repkova J."/>
        </authorList>
    </citation>
    <scope>NUCLEOTIDE SEQUENCE [LARGE SCALE GENOMIC DNA]</scope>
    <source>
        <strain evidence="5">cv. Tatra</strain>
        <tissue evidence="4">Young leaves</tissue>
    </source>
</reference>
<accession>A0A2K3NVR0</accession>
<dbReference type="PANTHER" id="PTHR46695">
    <property type="entry name" value="ZINC FINGER CCCH DOMAIN-CONTAINING PROTEIN 44-RELATED"/>
    <property type="match status" value="1"/>
</dbReference>
<dbReference type="FunFam" id="1.10.245.10:FF:000003">
    <property type="entry name" value="Zinc finger CCCH domain-containing protein 19"/>
    <property type="match status" value="1"/>
</dbReference>
<dbReference type="Gene3D" id="1.10.245.10">
    <property type="entry name" value="SWIB/MDM2 domain"/>
    <property type="match status" value="1"/>
</dbReference>
<dbReference type="STRING" id="57577.A0A2K3NVR0"/>
<dbReference type="CDD" id="cd10567">
    <property type="entry name" value="SWIB-MDM2_like"/>
    <property type="match status" value="1"/>
</dbReference>
<dbReference type="InterPro" id="IPR036885">
    <property type="entry name" value="SWIB_MDM2_dom_sf"/>
</dbReference>
<protein>
    <submittedName>
        <fullName evidence="4">Zinc finger CCCH domain-containing protein 44-like</fullName>
    </submittedName>
</protein>
<dbReference type="InterPro" id="IPR019835">
    <property type="entry name" value="SWIB_domain"/>
</dbReference>
<dbReference type="InterPro" id="IPR004343">
    <property type="entry name" value="Plus-3_dom"/>
</dbReference>
<gene>
    <name evidence="4" type="ORF">L195_g003609</name>
</gene>
<evidence type="ECO:0000313" key="5">
    <source>
        <dbReference type="Proteomes" id="UP000236291"/>
    </source>
</evidence>
<dbReference type="InterPro" id="IPR003121">
    <property type="entry name" value="SWIB_MDM2_domain"/>
</dbReference>
<feature type="compositionally biased region" description="Basic residues" evidence="1">
    <location>
        <begin position="288"/>
        <end position="298"/>
    </location>
</feature>
<feature type="region of interest" description="Disordered" evidence="1">
    <location>
        <begin position="271"/>
        <end position="303"/>
    </location>
</feature>
<dbReference type="SMART" id="SM00151">
    <property type="entry name" value="SWIB"/>
    <property type="match status" value="1"/>
</dbReference>
<reference evidence="4 5" key="1">
    <citation type="journal article" date="2014" name="Am. J. Bot.">
        <title>Genome assembly and annotation for red clover (Trifolium pratense; Fabaceae).</title>
        <authorList>
            <person name="Istvanek J."/>
            <person name="Jaros M."/>
            <person name="Krenek A."/>
            <person name="Repkova J."/>
        </authorList>
    </citation>
    <scope>NUCLEOTIDE SEQUENCE [LARGE SCALE GENOMIC DNA]</scope>
    <source>
        <strain evidence="5">cv. Tatra</strain>
        <tissue evidence="4">Young leaves</tissue>
    </source>
</reference>
<dbReference type="GO" id="GO:0003677">
    <property type="term" value="F:DNA binding"/>
    <property type="evidence" value="ECO:0007669"/>
    <property type="project" value="InterPro"/>
</dbReference>
<evidence type="ECO:0000259" key="3">
    <source>
        <dbReference type="PROSITE" id="PS51925"/>
    </source>
</evidence>
<dbReference type="ExpressionAtlas" id="A0A2K3NVR0">
    <property type="expression patterns" value="baseline"/>
</dbReference>
<sequence>MPSNCEKNAYYLCYTCTFSLCKSCIKDAVMLCVRGNKGFCETCMRTVMLIEQNEEGNNMAQVDFDDKNSWEYLFKDYYVDLKGKLSLTSDELAQAKNPWKGSGKLPSKEESPDELFDATNDRGSDSDSSYENADLSRSKKRKPKKRAKSRSKERKSHNAATAHGADGPSTDESSEWASKELLEFVMHMRNGDKSMLPQFDVHALLLEYIRINKLRDPRRKSQIVCDARLQNLFGKPRVGHFEMLKLLESHFLIKEDSQAEDLQGSVVDTEVSNLEGDGNDDTYTKAGKDKKRKSRRKGDGRGLQSNVDDYAAIDNHNINLIYLRRNLVEELLEDTDKFHDNVVGSFVRIRISGSGQKQDLYRLVQVVGTCKTAEPYKVGKKMTDILLEILNLNKTEIVSMDIISNQEFSEVIKACHVI</sequence>
<organism evidence="4 5">
    <name type="scientific">Trifolium pratense</name>
    <name type="common">Red clover</name>
    <dbReference type="NCBI Taxonomy" id="57577"/>
    <lineage>
        <taxon>Eukaryota</taxon>
        <taxon>Viridiplantae</taxon>
        <taxon>Streptophyta</taxon>
        <taxon>Embryophyta</taxon>
        <taxon>Tracheophyta</taxon>
        <taxon>Spermatophyta</taxon>
        <taxon>Magnoliopsida</taxon>
        <taxon>eudicotyledons</taxon>
        <taxon>Gunneridae</taxon>
        <taxon>Pentapetalae</taxon>
        <taxon>rosids</taxon>
        <taxon>fabids</taxon>
        <taxon>Fabales</taxon>
        <taxon>Fabaceae</taxon>
        <taxon>Papilionoideae</taxon>
        <taxon>50 kb inversion clade</taxon>
        <taxon>NPAAA clade</taxon>
        <taxon>Hologalegina</taxon>
        <taxon>IRL clade</taxon>
        <taxon>Trifolieae</taxon>
        <taxon>Trifolium</taxon>
    </lineage>
</organism>
<dbReference type="SUPFAM" id="SSF159042">
    <property type="entry name" value="Plus3-like"/>
    <property type="match status" value="1"/>
</dbReference>